<feature type="region of interest" description="Disordered" evidence="1">
    <location>
        <begin position="492"/>
        <end position="515"/>
    </location>
</feature>
<evidence type="ECO:0000256" key="1">
    <source>
        <dbReference type="SAM" id="MobiDB-lite"/>
    </source>
</evidence>
<dbReference type="PROSITE" id="PS50090">
    <property type="entry name" value="MYB_LIKE"/>
    <property type="match status" value="1"/>
</dbReference>
<protein>
    <recommendedName>
        <fullName evidence="2">Myb-like domain-containing protein</fullName>
    </recommendedName>
</protein>
<dbReference type="EMBL" id="HBGA01116793">
    <property type="protein sequence ID" value="CAD9032332.1"/>
    <property type="molecule type" value="Transcribed_RNA"/>
</dbReference>
<name>A0A7S1NP95_9EUGL</name>
<dbReference type="InterPro" id="IPR001005">
    <property type="entry name" value="SANT/Myb"/>
</dbReference>
<dbReference type="SUPFAM" id="SSF46689">
    <property type="entry name" value="Homeodomain-like"/>
    <property type="match status" value="1"/>
</dbReference>
<dbReference type="AlphaFoldDB" id="A0A7S1NP95"/>
<feature type="compositionally biased region" description="Basic and acidic residues" evidence="1">
    <location>
        <begin position="97"/>
        <end position="115"/>
    </location>
</feature>
<evidence type="ECO:0000313" key="3">
    <source>
        <dbReference type="EMBL" id="CAD9032332.1"/>
    </source>
</evidence>
<evidence type="ECO:0000259" key="2">
    <source>
        <dbReference type="PROSITE" id="PS50090"/>
    </source>
</evidence>
<organism evidence="3">
    <name type="scientific">Eutreptiella gymnastica</name>
    <dbReference type="NCBI Taxonomy" id="73025"/>
    <lineage>
        <taxon>Eukaryota</taxon>
        <taxon>Discoba</taxon>
        <taxon>Euglenozoa</taxon>
        <taxon>Euglenida</taxon>
        <taxon>Spirocuta</taxon>
        <taxon>Euglenophyceae</taxon>
        <taxon>Eutreptiales</taxon>
        <taxon>Eutreptiaceae</taxon>
        <taxon>Eutreptiella</taxon>
    </lineage>
</organism>
<sequence>MMPLKGKSQELIQVGLPDGQGVIETQVALPSKETKPKAGRSRKLIHNQVLSTNAVQDKKLASVKATNGAQDKNVAKGKAKNVTQNQKLASGEAKSTAPEKKLVSGKAKEVKDSKDKKLGSCKVKGASTERYTELDGLQPDAATLLQDKVPISRGRASKIIEPGKTKRTTHVGKTLAKTGAVKAGETAEAVKAEAPTEAGKGEATAGAGEAEATCEAGKAETTTKDAHNDLCNLSKDKDLANGTRVKVLFHDADGSGNSWYRGTIMGQKTVRKYKIEYDDDDEVSSLDVEDEDYVVLDAKAEAAEDAANSGYVKYKKREPRTTAERADKQARLSQLLDKLPADKRKFAEEEGWCDAKIIAWLDRSVNPNAYYYRFLPEGEAPKTGPWTAEETATLKAVCLEKKVNVQGSRPEWGIISQHIPGRVGYACSAAYRKFVDSGEIQDPNYIFVDGKSKYVFGRSKSKEGGECKPKREQRSAADVVTSVVSAGAAPVRRSARLRSGTQARKRRKKRSDGEERIYADEVSTSEDDEWDVGMKHFTDSTTIDWVTSNTGNIPNPLPNYIDQITGDVVIQPCISAQGYVAGKRTWHAAMENRHGKCPFTNVKITHRGLTLLTIDNIDQYRDSIRNWEGAKEVALSPVPVDDPLEEIYKDRQPPVDGDMAE</sequence>
<feature type="region of interest" description="Disordered" evidence="1">
    <location>
        <begin position="186"/>
        <end position="222"/>
    </location>
</feature>
<dbReference type="SUPFAM" id="SSF57850">
    <property type="entry name" value="RING/U-box"/>
    <property type="match status" value="1"/>
</dbReference>
<dbReference type="InterPro" id="IPR009057">
    <property type="entry name" value="Homeodomain-like_sf"/>
</dbReference>
<reference evidence="3" key="1">
    <citation type="submission" date="2021-01" db="EMBL/GenBank/DDBJ databases">
        <authorList>
            <person name="Corre E."/>
            <person name="Pelletier E."/>
            <person name="Niang G."/>
            <person name="Scheremetjew M."/>
            <person name="Finn R."/>
            <person name="Kale V."/>
            <person name="Holt S."/>
            <person name="Cochrane G."/>
            <person name="Meng A."/>
            <person name="Brown T."/>
            <person name="Cohen L."/>
        </authorList>
    </citation>
    <scope>NUCLEOTIDE SEQUENCE</scope>
    <source>
        <strain evidence="3">NIES-381</strain>
    </source>
</reference>
<gene>
    <name evidence="3" type="ORF">EGYM00392_LOCUS43476</name>
</gene>
<proteinExistence type="predicted"/>
<feature type="compositionally biased region" description="Low complexity" evidence="1">
    <location>
        <begin position="192"/>
        <end position="216"/>
    </location>
</feature>
<dbReference type="Gene3D" id="2.30.30.140">
    <property type="match status" value="1"/>
</dbReference>
<dbReference type="Gene3D" id="1.10.10.60">
    <property type="entry name" value="Homeodomain-like"/>
    <property type="match status" value="1"/>
</dbReference>
<accession>A0A7S1NP95</accession>
<feature type="region of interest" description="Disordered" evidence="1">
    <location>
        <begin position="66"/>
        <end position="115"/>
    </location>
</feature>
<feature type="domain" description="Myb-like" evidence="2">
    <location>
        <begin position="378"/>
        <end position="435"/>
    </location>
</feature>